<sequence length="281" mass="28069">MTDRRDDELDPRSLTGAYALDAVTAEEAVAVERALDADPELAAETDGMREAAGLLGAAAAPVQPSARLRSDLLAQIARTPQDARPVEDARPVAQDAQPASGEVPIPAAEPARGAEAGPAERRAQRRWARGPWLVLGAAAAAAALFVGGGFLGAAVTGSAAPVVEASADSLAAIMSAPDSAVERATVDAGGAVTVVWSQQLGMSAVLADGLAPLPDGKVYEAWYIDADGAAPAGTFSASAAGTSWHVLDGAMASGDAIGVTVEPAGGSESPTTDPLFVVSPA</sequence>
<comment type="subcellular location">
    <subcellularLocation>
        <location evidence="2">Cell membrane</location>
    </subcellularLocation>
    <subcellularLocation>
        <location evidence="1">Membrane</location>
        <topology evidence="1">Single-pass membrane protein</topology>
    </subcellularLocation>
</comment>
<keyword evidence="5 12" id="KW-1133">Transmembrane helix</keyword>
<keyword evidence="7 12" id="KW-0472">Membrane</keyword>
<feature type="domain" description="Anti-sigma K factor RskA C-terminal" evidence="13">
    <location>
        <begin position="136"/>
        <end position="274"/>
    </location>
</feature>
<evidence type="ECO:0000313" key="15">
    <source>
        <dbReference type="Proteomes" id="UP001500929"/>
    </source>
</evidence>
<keyword evidence="3" id="KW-1003">Cell membrane</keyword>
<dbReference type="PANTHER" id="PTHR37461">
    <property type="entry name" value="ANTI-SIGMA-K FACTOR RSKA"/>
    <property type="match status" value="1"/>
</dbReference>
<gene>
    <name evidence="14" type="ORF">GCM10009851_35690</name>
</gene>
<feature type="transmembrane region" description="Helical" evidence="12">
    <location>
        <begin position="132"/>
        <end position="155"/>
    </location>
</feature>
<evidence type="ECO:0000256" key="10">
    <source>
        <dbReference type="ARBA" id="ARBA00030803"/>
    </source>
</evidence>
<dbReference type="InterPro" id="IPR051474">
    <property type="entry name" value="Anti-sigma-K/W_factor"/>
</dbReference>
<feature type="region of interest" description="Disordered" evidence="11">
    <location>
        <begin position="80"/>
        <end position="123"/>
    </location>
</feature>
<evidence type="ECO:0000256" key="11">
    <source>
        <dbReference type="SAM" id="MobiDB-lite"/>
    </source>
</evidence>
<dbReference type="InterPro" id="IPR018764">
    <property type="entry name" value="RskA_C"/>
</dbReference>
<dbReference type="InterPro" id="IPR041916">
    <property type="entry name" value="Anti_sigma_zinc_sf"/>
</dbReference>
<evidence type="ECO:0000256" key="7">
    <source>
        <dbReference type="ARBA" id="ARBA00023136"/>
    </source>
</evidence>
<dbReference type="EMBL" id="BAAAQY010000013">
    <property type="protein sequence ID" value="GAA2247130.1"/>
    <property type="molecule type" value="Genomic_DNA"/>
</dbReference>
<protein>
    <recommendedName>
        <fullName evidence="10">Regulator of SigK</fullName>
    </recommendedName>
    <alternativeName>
        <fullName evidence="9">Sigma-K anti-sigma factor RskA</fullName>
    </alternativeName>
</protein>
<evidence type="ECO:0000256" key="9">
    <source>
        <dbReference type="ARBA" id="ARBA00029829"/>
    </source>
</evidence>
<keyword evidence="4 12" id="KW-0812">Transmembrane</keyword>
<evidence type="ECO:0000259" key="13">
    <source>
        <dbReference type="Pfam" id="PF10099"/>
    </source>
</evidence>
<evidence type="ECO:0000256" key="4">
    <source>
        <dbReference type="ARBA" id="ARBA00022692"/>
    </source>
</evidence>
<evidence type="ECO:0000256" key="6">
    <source>
        <dbReference type="ARBA" id="ARBA00023015"/>
    </source>
</evidence>
<dbReference type="Proteomes" id="UP001500929">
    <property type="component" value="Unassembled WGS sequence"/>
</dbReference>
<evidence type="ECO:0000256" key="3">
    <source>
        <dbReference type="ARBA" id="ARBA00022475"/>
    </source>
</evidence>
<comment type="caution">
    <text evidence="14">The sequence shown here is derived from an EMBL/GenBank/DDBJ whole genome shotgun (WGS) entry which is preliminary data.</text>
</comment>
<evidence type="ECO:0000256" key="12">
    <source>
        <dbReference type="SAM" id="Phobius"/>
    </source>
</evidence>
<keyword evidence="15" id="KW-1185">Reference proteome</keyword>
<dbReference type="RefSeq" id="WP_259481039.1">
    <property type="nucleotide sequence ID" value="NZ_BAAAQY010000013.1"/>
</dbReference>
<evidence type="ECO:0000256" key="2">
    <source>
        <dbReference type="ARBA" id="ARBA00004236"/>
    </source>
</evidence>
<evidence type="ECO:0000256" key="8">
    <source>
        <dbReference type="ARBA" id="ARBA00023163"/>
    </source>
</evidence>
<dbReference type="Pfam" id="PF10099">
    <property type="entry name" value="RskA_C"/>
    <property type="match status" value="1"/>
</dbReference>
<name>A0ABN3E2D3_9MICO</name>
<evidence type="ECO:0000313" key="14">
    <source>
        <dbReference type="EMBL" id="GAA2247130.1"/>
    </source>
</evidence>
<feature type="compositionally biased region" description="Low complexity" evidence="11">
    <location>
        <begin position="106"/>
        <end position="117"/>
    </location>
</feature>
<accession>A0ABN3E2D3</accession>
<dbReference type="PANTHER" id="PTHR37461:SF1">
    <property type="entry name" value="ANTI-SIGMA-K FACTOR RSKA"/>
    <property type="match status" value="1"/>
</dbReference>
<keyword evidence="8" id="KW-0804">Transcription</keyword>
<dbReference type="Gene3D" id="1.10.10.1320">
    <property type="entry name" value="Anti-sigma factor, zinc-finger domain"/>
    <property type="match status" value="1"/>
</dbReference>
<reference evidence="14 15" key="1">
    <citation type="journal article" date="2019" name="Int. J. Syst. Evol. Microbiol.">
        <title>The Global Catalogue of Microorganisms (GCM) 10K type strain sequencing project: providing services to taxonomists for standard genome sequencing and annotation.</title>
        <authorList>
            <consortium name="The Broad Institute Genomics Platform"/>
            <consortium name="The Broad Institute Genome Sequencing Center for Infectious Disease"/>
            <person name="Wu L."/>
            <person name="Ma J."/>
        </authorList>
    </citation>
    <scope>NUCLEOTIDE SEQUENCE [LARGE SCALE GENOMIC DNA]</scope>
    <source>
        <strain evidence="14 15">JCM 16117</strain>
    </source>
</reference>
<proteinExistence type="predicted"/>
<evidence type="ECO:0000256" key="5">
    <source>
        <dbReference type="ARBA" id="ARBA00022989"/>
    </source>
</evidence>
<keyword evidence="6" id="KW-0805">Transcription regulation</keyword>
<evidence type="ECO:0000256" key="1">
    <source>
        <dbReference type="ARBA" id="ARBA00004167"/>
    </source>
</evidence>
<organism evidence="14 15">
    <name type="scientific">Herbiconiux moechotypicola</name>
    <dbReference type="NCBI Taxonomy" id="637393"/>
    <lineage>
        <taxon>Bacteria</taxon>
        <taxon>Bacillati</taxon>
        <taxon>Actinomycetota</taxon>
        <taxon>Actinomycetes</taxon>
        <taxon>Micrococcales</taxon>
        <taxon>Microbacteriaceae</taxon>
        <taxon>Herbiconiux</taxon>
    </lineage>
</organism>